<proteinExistence type="predicted"/>
<accession>A0AAV7PCX7</accession>
<evidence type="ECO:0000256" key="1">
    <source>
        <dbReference type="SAM" id="MobiDB-lite"/>
    </source>
</evidence>
<sequence>MGESTGMEPEARRRRGAEGDVDVAGAWNWGAQKPRASSEEPGSLLWRKGRGAEGGSRSQSKETEPEALRRAASAENCEGVVRKEHGRGPGAGK</sequence>
<dbReference type="EMBL" id="JANPWB010000011">
    <property type="protein sequence ID" value="KAJ1126171.1"/>
    <property type="molecule type" value="Genomic_DNA"/>
</dbReference>
<dbReference type="Proteomes" id="UP001066276">
    <property type="component" value="Chromosome 7"/>
</dbReference>
<feature type="region of interest" description="Disordered" evidence="1">
    <location>
        <begin position="1"/>
        <end position="93"/>
    </location>
</feature>
<reference evidence="2" key="1">
    <citation type="journal article" date="2022" name="bioRxiv">
        <title>Sequencing and chromosome-scale assembly of the giantPleurodeles waltlgenome.</title>
        <authorList>
            <person name="Brown T."/>
            <person name="Elewa A."/>
            <person name="Iarovenko S."/>
            <person name="Subramanian E."/>
            <person name="Araus A.J."/>
            <person name="Petzold A."/>
            <person name="Susuki M."/>
            <person name="Suzuki K.-i.T."/>
            <person name="Hayashi T."/>
            <person name="Toyoda A."/>
            <person name="Oliveira C."/>
            <person name="Osipova E."/>
            <person name="Leigh N.D."/>
            <person name="Simon A."/>
            <person name="Yun M.H."/>
        </authorList>
    </citation>
    <scope>NUCLEOTIDE SEQUENCE</scope>
    <source>
        <strain evidence="2">20211129_DDA</strain>
        <tissue evidence="2">Liver</tissue>
    </source>
</reference>
<keyword evidence="3" id="KW-1185">Reference proteome</keyword>
<name>A0AAV7PCX7_PLEWA</name>
<evidence type="ECO:0000313" key="3">
    <source>
        <dbReference type="Proteomes" id="UP001066276"/>
    </source>
</evidence>
<organism evidence="2 3">
    <name type="scientific">Pleurodeles waltl</name>
    <name type="common">Iberian ribbed newt</name>
    <dbReference type="NCBI Taxonomy" id="8319"/>
    <lineage>
        <taxon>Eukaryota</taxon>
        <taxon>Metazoa</taxon>
        <taxon>Chordata</taxon>
        <taxon>Craniata</taxon>
        <taxon>Vertebrata</taxon>
        <taxon>Euteleostomi</taxon>
        <taxon>Amphibia</taxon>
        <taxon>Batrachia</taxon>
        <taxon>Caudata</taxon>
        <taxon>Salamandroidea</taxon>
        <taxon>Salamandridae</taxon>
        <taxon>Pleurodelinae</taxon>
        <taxon>Pleurodeles</taxon>
    </lineage>
</organism>
<feature type="compositionally biased region" description="Basic and acidic residues" evidence="1">
    <location>
        <begin position="59"/>
        <end position="69"/>
    </location>
</feature>
<comment type="caution">
    <text evidence="2">The sequence shown here is derived from an EMBL/GenBank/DDBJ whole genome shotgun (WGS) entry which is preliminary data.</text>
</comment>
<protein>
    <submittedName>
        <fullName evidence="2">Uncharacterized protein</fullName>
    </submittedName>
</protein>
<dbReference type="AlphaFoldDB" id="A0AAV7PCX7"/>
<evidence type="ECO:0000313" key="2">
    <source>
        <dbReference type="EMBL" id="KAJ1126171.1"/>
    </source>
</evidence>
<gene>
    <name evidence="2" type="ORF">NDU88_004579</name>
</gene>